<evidence type="ECO:0000313" key="5">
    <source>
        <dbReference type="Proteomes" id="UP001305779"/>
    </source>
</evidence>
<name>A0ABR0F0A4_ZASCE</name>
<feature type="signal peptide" evidence="3">
    <location>
        <begin position="1"/>
        <end position="18"/>
    </location>
</feature>
<feature type="compositionally biased region" description="Basic and acidic residues" evidence="1">
    <location>
        <begin position="1082"/>
        <end position="1116"/>
    </location>
</feature>
<feature type="compositionally biased region" description="Low complexity" evidence="1">
    <location>
        <begin position="989"/>
        <end position="1009"/>
    </location>
</feature>
<feature type="region of interest" description="Disordered" evidence="1">
    <location>
        <begin position="710"/>
        <end position="730"/>
    </location>
</feature>
<feature type="compositionally biased region" description="Low complexity" evidence="1">
    <location>
        <begin position="1070"/>
        <end position="1081"/>
    </location>
</feature>
<feature type="region of interest" description="Disordered" evidence="1">
    <location>
        <begin position="116"/>
        <end position="155"/>
    </location>
</feature>
<feature type="compositionally biased region" description="Basic and acidic residues" evidence="1">
    <location>
        <begin position="1014"/>
        <end position="1026"/>
    </location>
</feature>
<dbReference type="Proteomes" id="UP001305779">
    <property type="component" value="Unassembled WGS sequence"/>
</dbReference>
<gene>
    <name evidence="4" type="ORF">PRZ48_000859</name>
</gene>
<feature type="compositionally biased region" description="Polar residues" evidence="1">
    <location>
        <begin position="474"/>
        <end position="500"/>
    </location>
</feature>
<comment type="caution">
    <text evidence="4">The sequence shown here is derived from an EMBL/GenBank/DDBJ whole genome shotgun (WGS) entry which is preliminary data.</text>
</comment>
<evidence type="ECO:0000256" key="2">
    <source>
        <dbReference type="SAM" id="Phobius"/>
    </source>
</evidence>
<feature type="region of interest" description="Disordered" evidence="1">
    <location>
        <begin position="953"/>
        <end position="1029"/>
    </location>
</feature>
<feature type="compositionally biased region" description="Polar residues" evidence="1">
    <location>
        <begin position="975"/>
        <end position="988"/>
    </location>
</feature>
<keyword evidence="2" id="KW-1133">Transmembrane helix</keyword>
<accession>A0ABR0F0A4</accession>
<feature type="region of interest" description="Disordered" evidence="1">
    <location>
        <begin position="55"/>
        <end position="79"/>
    </location>
</feature>
<evidence type="ECO:0000313" key="4">
    <source>
        <dbReference type="EMBL" id="KAK4507125.1"/>
    </source>
</evidence>
<feature type="chain" id="PRO_5046065500" evidence="3">
    <location>
        <begin position="19"/>
        <end position="1139"/>
    </location>
</feature>
<keyword evidence="5" id="KW-1185">Reference proteome</keyword>
<feature type="compositionally biased region" description="Basic residues" evidence="1">
    <location>
        <begin position="714"/>
        <end position="727"/>
    </location>
</feature>
<protein>
    <submittedName>
        <fullName evidence="4">Uncharacterized protein</fullName>
    </submittedName>
</protein>
<reference evidence="4 5" key="1">
    <citation type="journal article" date="2023" name="G3 (Bethesda)">
        <title>A chromosome-level genome assembly of Zasmidium syzygii isolated from banana leaves.</title>
        <authorList>
            <person name="van Westerhoven A.C."/>
            <person name="Mehrabi R."/>
            <person name="Talebi R."/>
            <person name="Steentjes M.B.F."/>
            <person name="Corcolon B."/>
            <person name="Chong P.A."/>
            <person name="Kema G.H.J."/>
            <person name="Seidl M.F."/>
        </authorList>
    </citation>
    <scope>NUCLEOTIDE SEQUENCE [LARGE SCALE GENOMIC DNA]</scope>
    <source>
        <strain evidence="4 5">P124</strain>
    </source>
</reference>
<evidence type="ECO:0000256" key="3">
    <source>
        <dbReference type="SAM" id="SignalP"/>
    </source>
</evidence>
<sequence length="1139" mass="122288">MRCSRWLLAASLGVGVLARLEQNVNQANAVRPNDASGFIEEVREWFEEEIDEFDDLSDDVNDHDKRGLQEENDISEQGNSNQALYDITSSLIQDLEIDAELGYEDIAKAVSQYQELSERQVDPTSTLAPLATDSADDSNPDERDTKPFPPKPEDLVTTIPAHVPFGWTSTSKARINGHRWQWTVQVFATEPTGFAVKYQDHHHHTTVAFGQYDAAQRPQVTILKSLNADRDALDVLKKAQHHNSALAADHAVARDVLAIDELFNSIVAPNLLLQASSSSATTFTTEFQGQPYTVAIAWDSSSVQATAKGDETTVALGGSADLTATPPAMVLTVVSDGETTTTSFPIPSSAIAQVTQVLHLTESLPPTETTMPIAKRIYEELPPRVTPGQVYTHTNVEKGQSTTATIKVTATKPNTGFLINAHSEELTWTIKAHIVKTATPQVIVQTVSGAGVPYVQTDVWGPQKVHAYLPHATPHSTGSKQGASHASKPTSAASPSIHPSNGTLAAPALSTIVMTHIKTTTIRTGGTLTITKTLTADPETSMSGLTAPNLTVTANRQGYQGLFSLPSAKPDAMLQASKCNPALLLKLDMANEEIKFLMTLDLKQLKDHFAHLGWAYIEMLIERVRLLEDMQEKEAAVRAIFCMRHQINDDDTCPCNSRARLDPNATRPVRPMTTEFIARFGPGLSSNSTIIPPARITDGDRTMKFELAKETTKSKSHKSHGKHHSSSTRHTTLALPTDVLGPLQTMTVFLDDVPPATLGMPKCAKEATPNCTRDANGKRNKKECKIEKCMWKFVKPINITTAMPALMTDVVDRTSSVYFDYFTHVTYISGRPHWGTTSTAGLYYPMGYNSTIEDGFCNKTASRERPPKTSTSKKAFPQSMLGRLTEPTIHGDPPCWNKKTCRHLCEVEVKRSNFFGTKTAKVLLGVLAALGGLLLLALLACCCLTLFHRRHKRNKEEREGNSVMGGHAVDPVTGRTVNPATGTDAVTSGSALGPATAAAAAKPGARNAGTLGRQAEEGRGRVHFGDDSTTAAGAGAAGAGAAGGALASEKAAGGEKSGHGGTGITGGGATEAKGTGASGATSEKHAVTSEKIAHEPATHVETVTHHDGAADSRRTGSEMADMGSMRGRRPNRQDDQGLL</sequence>
<keyword evidence="3" id="KW-0732">Signal</keyword>
<dbReference type="EMBL" id="JAXOVC010000001">
    <property type="protein sequence ID" value="KAK4507125.1"/>
    <property type="molecule type" value="Genomic_DNA"/>
</dbReference>
<keyword evidence="2" id="KW-0472">Membrane</keyword>
<proteinExistence type="predicted"/>
<feature type="region of interest" description="Disordered" evidence="1">
    <location>
        <begin position="470"/>
        <end position="500"/>
    </location>
</feature>
<feature type="region of interest" description="Disordered" evidence="1">
    <location>
        <begin position="1050"/>
        <end position="1139"/>
    </location>
</feature>
<feature type="compositionally biased region" description="Basic and acidic residues" evidence="1">
    <location>
        <begin position="140"/>
        <end position="154"/>
    </location>
</feature>
<organism evidence="4 5">
    <name type="scientific">Zasmidium cellare</name>
    <name type="common">Wine cellar mold</name>
    <name type="synonym">Racodium cellare</name>
    <dbReference type="NCBI Taxonomy" id="395010"/>
    <lineage>
        <taxon>Eukaryota</taxon>
        <taxon>Fungi</taxon>
        <taxon>Dikarya</taxon>
        <taxon>Ascomycota</taxon>
        <taxon>Pezizomycotina</taxon>
        <taxon>Dothideomycetes</taxon>
        <taxon>Dothideomycetidae</taxon>
        <taxon>Mycosphaerellales</taxon>
        <taxon>Mycosphaerellaceae</taxon>
        <taxon>Zasmidium</taxon>
    </lineage>
</organism>
<keyword evidence="2" id="KW-0812">Transmembrane</keyword>
<evidence type="ECO:0000256" key="1">
    <source>
        <dbReference type="SAM" id="MobiDB-lite"/>
    </source>
</evidence>
<feature type="compositionally biased region" description="Basic and acidic residues" evidence="1">
    <location>
        <begin position="60"/>
        <end position="69"/>
    </location>
</feature>
<feature type="transmembrane region" description="Helical" evidence="2">
    <location>
        <begin position="922"/>
        <end position="947"/>
    </location>
</feature>
<feature type="compositionally biased region" description="Gly residues" evidence="1">
    <location>
        <begin position="1059"/>
        <end position="1069"/>
    </location>
</feature>